<feature type="transmembrane region" description="Helical" evidence="1">
    <location>
        <begin position="229"/>
        <end position="248"/>
    </location>
</feature>
<dbReference type="Proteomes" id="UP000195607">
    <property type="component" value="Chromosome I"/>
</dbReference>
<keyword evidence="1" id="KW-0472">Membrane</keyword>
<organism evidence="2 3">
    <name type="scientific">Cuniculiplasma divulgatum</name>
    <dbReference type="NCBI Taxonomy" id="1673428"/>
    <lineage>
        <taxon>Archaea</taxon>
        <taxon>Methanobacteriati</taxon>
        <taxon>Thermoplasmatota</taxon>
        <taxon>Thermoplasmata</taxon>
        <taxon>Thermoplasmatales</taxon>
        <taxon>Cuniculiplasmataceae</taxon>
        <taxon>Cuniculiplasma</taxon>
    </lineage>
</organism>
<feature type="transmembrane region" description="Helical" evidence="1">
    <location>
        <begin position="131"/>
        <end position="149"/>
    </location>
</feature>
<sequence length="653" mass="75820">MICARGIKKMHYFRRTGSAIWAYLYRVETYEFFVICALIVYIFFWSLIDILQQFNFQQFVFDSGIISLTMNSIIHYHYAQYIMYMSGFSLLRIIFSPLILIDGITGMLIIQEIFLGLPSLILYKIARRKSINQFASMIIGISYLLYFPLAGLNYFNFHFQAFFILFFLLGYYQFLRGKYISSTIFFFLSGIVRFPYLVFPALLMLMILIETYLKRNKMEKKDMDPLLKYSIASLIIFSSMLVVSYFLIFYSPYYIYQHGYFDGYFHLKSGNILGLFLKNIDDKVLLVVFIFSPLLLIPLKSIKWTIFTLPFFFIAFFNNYSVYYYPAFYHFQYIAAVAPFIFLGLIDVLRTGVSEEKEHMGETAHNYFKRLRNTVRSQKKPIAVMASVILFAVIFQPYSPLNAYSSEPFAMDIMHPSLKVYDDYINITNLIPQNNPYVIYQNNLPYVDVHDPSLSCLGAFQSLSGYNSNLSYRLQNLTETQNVEYALAYDINCFNTGSSLDMCQAMNVLYSRGNYGIEAFQDGFILLAKNYNHTPVYFTPISLINNFTAISHKHNGSMINLYPQVMIPGLYYLNITFPNGTIPYNLHNINVTARSVKETTNVTYSGVHILNGISILHLQFRIDSFFDVPLVELSLPESYYGHTMYVSMLGPTP</sequence>
<protein>
    <submittedName>
        <fullName evidence="2">Multipass membrane protein</fullName>
    </submittedName>
</protein>
<name>A0A1N5UP51_9ARCH</name>
<feature type="transmembrane region" description="Helical" evidence="1">
    <location>
        <begin position="283"/>
        <end position="299"/>
    </location>
</feature>
<dbReference type="AlphaFoldDB" id="A0A1N5UP51"/>
<feature type="transmembrane region" description="Helical" evidence="1">
    <location>
        <begin position="184"/>
        <end position="209"/>
    </location>
</feature>
<dbReference type="InterPro" id="IPR018650">
    <property type="entry name" value="STSV1_Orf64"/>
</dbReference>
<evidence type="ECO:0000313" key="2">
    <source>
        <dbReference type="EMBL" id="SIM62049.1"/>
    </source>
</evidence>
<keyword evidence="1" id="KW-1133">Transmembrane helix</keyword>
<feature type="transmembrane region" description="Helical" evidence="1">
    <location>
        <begin position="306"/>
        <end position="325"/>
    </location>
</feature>
<feature type="transmembrane region" description="Helical" evidence="1">
    <location>
        <begin position="90"/>
        <end position="110"/>
    </location>
</feature>
<gene>
    <name evidence="2" type="ORF">CSP5_1046</name>
</gene>
<feature type="transmembrane region" description="Helical" evidence="1">
    <location>
        <begin position="382"/>
        <end position="399"/>
    </location>
</feature>
<evidence type="ECO:0000256" key="1">
    <source>
        <dbReference type="SAM" id="Phobius"/>
    </source>
</evidence>
<accession>A0A1N5UP51</accession>
<reference evidence="2 3" key="1">
    <citation type="submission" date="2016-04" db="EMBL/GenBank/DDBJ databases">
        <authorList>
            <person name="Evans L.H."/>
            <person name="Alamgir A."/>
            <person name="Owens N."/>
            <person name="Weber N.D."/>
            <person name="Virtaneva K."/>
            <person name="Barbian K."/>
            <person name="Babar A."/>
            <person name="Rosenke K."/>
        </authorList>
    </citation>
    <scope>NUCLEOTIDE SEQUENCE [LARGE SCALE GENOMIC DNA]</scope>
    <source>
        <strain evidence="3">S5(T) (JCM 30642 \VKM B-2941)</strain>
    </source>
</reference>
<dbReference type="EMBL" id="LT671858">
    <property type="protein sequence ID" value="SIM62049.1"/>
    <property type="molecule type" value="Genomic_DNA"/>
</dbReference>
<dbReference type="Pfam" id="PF09852">
    <property type="entry name" value="DUF2079"/>
    <property type="match status" value="1"/>
</dbReference>
<proteinExistence type="predicted"/>
<feature type="transmembrane region" description="Helical" evidence="1">
    <location>
        <begin position="331"/>
        <end position="349"/>
    </location>
</feature>
<feature type="transmembrane region" description="Helical" evidence="1">
    <location>
        <begin position="59"/>
        <end position="78"/>
    </location>
</feature>
<feature type="transmembrane region" description="Helical" evidence="1">
    <location>
        <begin position="30"/>
        <end position="47"/>
    </location>
</feature>
<keyword evidence="1" id="KW-0812">Transmembrane</keyword>
<feature type="transmembrane region" description="Helical" evidence="1">
    <location>
        <begin position="155"/>
        <end position="172"/>
    </location>
</feature>
<evidence type="ECO:0000313" key="3">
    <source>
        <dbReference type="Proteomes" id="UP000195607"/>
    </source>
</evidence>